<feature type="compositionally biased region" description="Polar residues" evidence="9">
    <location>
        <begin position="71"/>
        <end position="94"/>
    </location>
</feature>
<dbReference type="Gene3D" id="1.20.5.490">
    <property type="entry name" value="Single helix bin"/>
    <property type="match status" value="1"/>
</dbReference>
<dbReference type="SUPFAM" id="SSF58026">
    <property type="entry name" value="Delta-sleep-inducing peptide immunoreactive peptide"/>
    <property type="match status" value="1"/>
</dbReference>
<feature type="compositionally biased region" description="Basic and acidic residues" evidence="9">
    <location>
        <begin position="1"/>
        <end position="10"/>
    </location>
</feature>
<evidence type="ECO:0000256" key="2">
    <source>
        <dbReference type="ARBA" id="ARBA00004496"/>
    </source>
</evidence>
<reference evidence="10" key="1">
    <citation type="submission" date="2025-08" db="UniProtKB">
        <authorList>
            <consortium name="Ensembl"/>
        </authorList>
    </citation>
    <scope>IDENTIFICATION</scope>
</reference>
<dbReference type="GO" id="GO:0005737">
    <property type="term" value="C:cytoplasm"/>
    <property type="evidence" value="ECO:0007669"/>
    <property type="project" value="UniProtKB-SubCell"/>
</dbReference>
<comment type="subcellular location">
    <subcellularLocation>
        <location evidence="2">Cytoplasm</location>
    </subcellularLocation>
    <subcellularLocation>
        <location evidence="1">Nucleus</location>
    </subcellularLocation>
</comment>
<keyword evidence="4" id="KW-0963">Cytoplasm</keyword>
<dbReference type="Proteomes" id="UP000264800">
    <property type="component" value="Unplaced"/>
</dbReference>
<evidence type="ECO:0000313" key="11">
    <source>
        <dbReference type="Proteomes" id="UP000264800"/>
    </source>
</evidence>
<organism evidence="10 11">
    <name type="scientific">Kryptolebias marmoratus</name>
    <name type="common">Mangrove killifish</name>
    <name type="synonym">Rivulus marmoratus</name>
    <dbReference type="NCBI Taxonomy" id="37003"/>
    <lineage>
        <taxon>Eukaryota</taxon>
        <taxon>Metazoa</taxon>
        <taxon>Chordata</taxon>
        <taxon>Craniata</taxon>
        <taxon>Vertebrata</taxon>
        <taxon>Euteleostomi</taxon>
        <taxon>Actinopterygii</taxon>
        <taxon>Neopterygii</taxon>
        <taxon>Teleostei</taxon>
        <taxon>Neoteleostei</taxon>
        <taxon>Acanthomorphata</taxon>
        <taxon>Ovalentaria</taxon>
        <taxon>Atherinomorphae</taxon>
        <taxon>Cyprinodontiformes</taxon>
        <taxon>Rivulidae</taxon>
        <taxon>Kryptolebias</taxon>
    </lineage>
</organism>
<dbReference type="InterPro" id="IPR047862">
    <property type="entry name" value="TSC22/BUN_CS"/>
</dbReference>
<keyword evidence="8" id="KW-0175">Coiled coil</keyword>
<keyword evidence="6" id="KW-0539">Nucleus</keyword>
<dbReference type="PANTHER" id="PTHR12348:SF24">
    <property type="entry name" value="TSC22 DOMAIN FAMILY PROTEIN 3"/>
    <property type="match status" value="1"/>
</dbReference>
<evidence type="ECO:0000256" key="4">
    <source>
        <dbReference type="ARBA" id="ARBA00022490"/>
    </source>
</evidence>
<dbReference type="GO" id="GO:0006357">
    <property type="term" value="P:regulation of transcription by RNA polymerase II"/>
    <property type="evidence" value="ECO:0007669"/>
    <property type="project" value="InterPro"/>
</dbReference>
<dbReference type="Ensembl" id="ENSKMAT00000004941.1">
    <property type="protein sequence ID" value="ENSKMAP00000004855.1"/>
    <property type="gene ID" value="ENSKMAG00000003697.1"/>
</dbReference>
<dbReference type="AlphaFoldDB" id="A0A3Q2ZP62"/>
<dbReference type="Pfam" id="PF01166">
    <property type="entry name" value="TSC22"/>
    <property type="match status" value="1"/>
</dbReference>
<dbReference type="PROSITE" id="PS01289">
    <property type="entry name" value="TSC22"/>
    <property type="match status" value="1"/>
</dbReference>
<evidence type="ECO:0000256" key="1">
    <source>
        <dbReference type="ARBA" id="ARBA00004123"/>
    </source>
</evidence>
<proteinExistence type="inferred from homology"/>
<accession>A0A3Q2ZP62</accession>
<evidence type="ECO:0000256" key="9">
    <source>
        <dbReference type="SAM" id="MobiDB-lite"/>
    </source>
</evidence>
<dbReference type="InterPro" id="IPR000580">
    <property type="entry name" value="TSC22/Bun"/>
</dbReference>
<sequence>MFVSVKKKEQSSSQLTDSTPLPSPQRRPPSTPPIPLRSLQLVAKQTQAPVVLRERRKVKGHGSGVRESWPCTVTRSAQRSLTPPSRAQPTTTDQPRPGIISLAHPSLQFQNPLLSAASPNWSVPTLAPPTGQGSESTMTSLLLFCKSASSNSYAIDNKIEQAMDLVKSHLMLAVREEVELLRDQIRELQEKNQQLERENHILRALTHNYTTSTQHNSNSTFM</sequence>
<dbReference type="GO" id="GO:0005634">
    <property type="term" value="C:nucleus"/>
    <property type="evidence" value="ECO:0007669"/>
    <property type="project" value="UniProtKB-SubCell"/>
</dbReference>
<feature type="coiled-coil region" evidence="8">
    <location>
        <begin position="171"/>
        <end position="208"/>
    </location>
</feature>
<evidence type="ECO:0000256" key="5">
    <source>
        <dbReference type="ARBA" id="ARBA00022553"/>
    </source>
</evidence>
<evidence type="ECO:0000256" key="8">
    <source>
        <dbReference type="SAM" id="Coils"/>
    </source>
</evidence>
<comment type="similarity">
    <text evidence="3">Belongs to the TSC-22/Dip/Bun family.</text>
</comment>
<evidence type="ECO:0000256" key="6">
    <source>
        <dbReference type="ARBA" id="ARBA00023242"/>
    </source>
</evidence>
<feature type="region of interest" description="Disordered" evidence="9">
    <location>
        <begin position="1"/>
        <end position="98"/>
    </location>
</feature>
<dbReference type="PANTHER" id="PTHR12348">
    <property type="entry name" value="TSC22"/>
    <property type="match status" value="1"/>
</dbReference>
<protein>
    <recommendedName>
        <fullName evidence="7">TSC22 domain family protein 3</fullName>
    </recommendedName>
</protein>
<evidence type="ECO:0000313" key="10">
    <source>
        <dbReference type="Ensembl" id="ENSKMAP00000004855.1"/>
    </source>
</evidence>
<reference evidence="10" key="2">
    <citation type="submission" date="2025-09" db="UniProtKB">
        <authorList>
            <consortium name="Ensembl"/>
        </authorList>
    </citation>
    <scope>IDENTIFICATION</scope>
</reference>
<dbReference type="CDD" id="cd21936">
    <property type="entry name" value="ZIP_TSC22D"/>
    <property type="match status" value="1"/>
</dbReference>
<dbReference type="GeneTree" id="ENSGT00940000156656"/>
<name>A0A3Q2ZP62_KRYMA</name>
<keyword evidence="11" id="KW-1185">Reference proteome</keyword>
<evidence type="ECO:0000256" key="3">
    <source>
        <dbReference type="ARBA" id="ARBA00007908"/>
    </source>
</evidence>
<keyword evidence="5" id="KW-0597">Phosphoprotein</keyword>
<evidence type="ECO:0000256" key="7">
    <source>
        <dbReference type="ARBA" id="ARBA00039909"/>
    </source>
</evidence>
<feature type="compositionally biased region" description="Pro residues" evidence="9">
    <location>
        <begin position="21"/>
        <end position="35"/>
    </location>
</feature>